<keyword evidence="2" id="KW-1185">Reference proteome</keyword>
<proteinExistence type="predicted"/>
<sequence>MMSKRDLLGIWAVVIPAVVKTLRRFQLTGSTGSLPWDWNGPGECGVRVLLGCKKLEEIELPFTERSFVKNTETIENSLPIIINEFVRNCPKLYRIYTGSVAANFYVASSVLNTLKHFQSTDGVFKGRDVEVMLKQYASGSKTALPPLGDDEDMVGVFDYHVYRWRLKEKMINGQGIYGFERMRDRCWMRNDFWDDD</sequence>
<comment type="caution">
    <text evidence="1">The sequence shown here is derived from an EMBL/GenBank/DDBJ whole genome shotgun (WGS) entry which is preliminary data.</text>
</comment>
<organism evidence="1 2">
    <name type="scientific">Orbilia javanica</name>
    <dbReference type="NCBI Taxonomy" id="47235"/>
    <lineage>
        <taxon>Eukaryota</taxon>
        <taxon>Fungi</taxon>
        <taxon>Dikarya</taxon>
        <taxon>Ascomycota</taxon>
        <taxon>Pezizomycotina</taxon>
        <taxon>Orbiliomycetes</taxon>
        <taxon>Orbiliales</taxon>
        <taxon>Orbiliaceae</taxon>
        <taxon>Orbilia</taxon>
    </lineage>
</organism>
<protein>
    <submittedName>
        <fullName evidence="1">Uncharacterized protein</fullName>
    </submittedName>
</protein>
<evidence type="ECO:0000313" key="1">
    <source>
        <dbReference type="EMBL" id="KAK6351405.1"/>
    </source>
</evidence>
<evidence type="ECO:0000313" key="2">
    <source>
        <dbReference type="Proteomes" id="UP001313282"/>
    </source>
</evidence>
<name>A0AAN8NBQ0_9PEZI</name>
<dbReference type="Proteomes" id="UP001313282">
    <property type="component" value="Unassembled WGS sequence"/>
</dbReference>
<dbReference type="AlphaFoldDB" id="A0AAN8NBQ0"/>
<gene>
    <name evidence="1" type="ORF">TWF718_004565</name>
</gene>
<dbReference type="EMBL" id="JAVHNR010000002">
    <property type="protein sequence ID" value="KAK6351405.1"/>
    <property type="molecule type" value="Genomic_DNA"/>
</dbReference>
<reference evidence="1 2" key="1">
    <citation type="submission" date="2019-10" db="EMBL/GenBank/DDBJ databases">
        <authorList>
            <person name="Palmer J.M."/>
        </authorList>
    </citation>
    <scope>NUCLEOTIDE SEQUENCE [LARGE SCALE GENOMIC DNA]</scope>
    <source>
        <strain evidence="1 2">TWF718</strain>
    </source>
</reference>
<accession>A0AAN8NBQ0</accession>